<evidence type="ECO:0000313" key="2">
    <source>
        <dbReference type="Proteomes" id="UP000293874"/>
    </source>
</evidence>
<gene>
    <name evidence="1" type="ORF">EV199_6023</name>
</gene>
<dbReference type="OrthoDB" id="768006at2"/>
<accession>A0A4Q7M9P3</accession>
<dbReference type="RefSeq" id="WP_130544494.1">
    <property type="nucleotide sequence ID" value="NZ_CP042431.1"/>
</dbReference>
<organism evidence="1 2">
    <name type="scientific">Pseudobacter ginsenosidimutans</name>
    <dbReference type="NCBI Taxonomy" id="661488"/>
    <lineage>
        <taxon>Bacteria</taxon>
        <taxon>Pseudomonadati</taxon>
        <taxon>Bacteroidota</taxon>
        <taxon>Chitinophagia</taxon>
        <taxon>Chitinophagales</taxon>
        <taxon>Chitinophagaceae</taxon>
        <taxon>Pseudobacter</taxon>
    </lineage>
</organism>
<reference evidence="1 2" key="1">
    <citation type="submission" date="2019-02" db="EMBL/GenBank/DDBJ databases">
        <title>Genomic Encyclopedia of Type Strains, Phase IV (KMG-IV): sequencing the most valuable type-strain genomes for metagenomic binning, comparative biology and taxonomic classification.</title>
        <authorList>
            <person name="Goeker M."/>
        </authorList>
    </citation>
    <scope>NUCLEOTIDE SEQUENCE [LARGE SCALE GENOMIC DNA]</scope>
    <source>
        <strain evidence="1 2">DSM 18116</strain>
    </source>
</reference>
<keyword evidence="2" id="KW-1185">Reference proteome</keyword>
<dbReference type="EMBL" id="SGXA01000007">
    <property type="protein sequence ID" value="RZS63923.1"/>
    <property type="molecule type" value="Genomic_DNA"/>
</dbReference>
<sequence length="291" mass="32490">MENRLYFPLFAVFLLFAINGLGSGLELPAKNTSDGNLLNSDSVVLPECIKKLTAPPGKVIRASIGAKQFRKTYTMENGKILYVLHSQASIGCNMNEPASTKYYNDSCKMVASFPTRFSIKQGFKPFVAAGYKPDDFPEAAQGDYPEYFANLKKEKTTNKIIVSDAKPTDPFPVEKEFTVIGVDDNVLDLKKGDIVRISTKNGLRIFRNDKLLNNYKLVPQLSTIKIEAKCKVPPCFTTLTKALVYHMGGIKRFVEIRNNAFMISATQYADAPSPTRSIELSWRIAYALRSE</sequence>
<protein>
    <submittedName>
        <fullName evidence="1">Uncharacterized protein</fullName>
    </submittedName>
</protein>
<evidence type="ECO:0000313" key="1">
    <source>
        <dbReference type="EMBL" id="RZS63923.1"/>
    </source>
</evidence>
<name>A0A4Q7M9P3_9BACT</name>
<proteinExistence type="predicted"/>
<dbReference type="AlphaFoldDB" id="A0A4Q7M9P3"/>
<comment type="caution">
    <text evidence="1">The sequence shown here is derived from an EMBL/GenBank/DDBJ whole genome shotgun (WGS) entry which is preliminary data.</text>
</comment>
<dbReference type="Proteomes" id="UP000293874">
    <property type="component" value="Unassembled WGS sequence"/>
</dbReference>